<sequence length="216" mass="24172">MDDEEKKSGTRVFKKTSPNGKITTYLGKRDFLDRGDSVDLIDGMVLIDDEYIKAGKKVSVQLLAAFRYGREDLDVLGLTFRKDLISQSFQIYPPNPPTTTNTRPMTRLQERLKKKLGNNAFPFWFEIPPNSASSVTLQPAQGDTGKPCGVDYEVKTIVGGGDSQEKPKKHNSVRLAIRKLTYSPQIERPQPMIDVTKEFIISPGGLHLEASLDKEV</sequence>
<dbReference type="Pfam" id="PF00339">
    <property type="entry name" value="Arrestin_N"/>
    <property type="match status" value="1"/>
</dbReference>
<keyword evidence="2" id="KW-0716">Sensory transduction</keyword>
<dbReference type="WBParaSite" id="MhA1_Contig0.frz3.gene88">
    <property type="protein sequence ID" value="MhA1_Contig0.frz3.gene88"/>
    <property type="gene ID" value="MhA1_Contig0.frz3.gene88"/>
</dbReference>
<dbReference type="PRINTS" id="PR00309">
    <property type="entry name" value="ARRESTIN"/>
</dbReference>
<dbReference type="GO" id="GO:0005737">
    <property type="term" value="C:cytoplasm"/>
    <property type="evidence" value="ECO:0007669"/>
    <property type="project" value="TreeGrafter"/>
</dbReference>
<dbReference type="Gene3D" id="2.60.40.840">
    <property type="match status" value="1"/>
</dbReference>
<evidence type="ECO:0000313" key="4">
    <source>
        <dbReference type="Proteomes" id="UP000095281"/>
    </source>
</evidence>
<dbReference type="PANTHER" id="PTHR11792">
    <property type="entry name" value="ARRESTIN"/>
    <property type="match status" value="1"/>
</dbReference>
<dbReference type="GO" id="GO:0001664">
    <property type="term" value="F:G protein-coupled receptor binding"/>
    <property type="evidence" value="ECO:0007669"/>
    <property type="project" value="TreeGrafter"/>
</dbReference>
<organism evidence="4 5">
    <name type="scientific">Meloidogyne hapla</name>
    <name type="common">Root-knot nematode worm</name>
    <dbReference type="NCBI Taxonomy" id="6305"/>
    <lineage>
        <taxon>Eukaryota</taxon>
        <taxon>Metazoa</taxon>
        <taxon>Ecdysozoa</taxon>
        <taxon>Nematoda</taxon>
        <taxon>Chromadorea</taxon>
        <taxon>Rhabditida</taxon>
        <taxon>Tylenchina</taxon>
        <taxon>Tylenchomorpha</taxon>
        <taxon>Tylenchoidea</taxon>
        <taxon>Meloidogynidae</taxon>
        <taxon>Meloidogyninae</taxon>
        <taxon>Meloidogyne</taxon>
    </lineage>
</organism>
<dbReference type="Gene3D" id="2.60.40.640">
    <property type="match status" value="1"/>
</dbReference>
<dbReference type="InterPro" id="IPR000698">
    <property type="entry name" value="Arrestin"/>
</dbReference>
<dbReference type="GO" id="GO:0002031">
    <property type="term" value="P:G protein-coupled receptor internalization"/>
    <property type="evidence" value="ECO:0007669"/>
    <property type="project" value="TreeGrafter"/>
</dbReference>
<proteinExistence type="inferred from homology"/>
<dbReference type="FunFam" id="2.60.40.840:FF:000002">
    <property type="entry name" value="Arrestin 3"/>
    <property type="match status" value="1"/>
</dbReference>
<keyword evidence="4" id="KW-1185">Reference proteome</keyword>
<dbReference type="SUPFAM" id="SSF81296">
    <property type="entry name" value="E set domains"/>
    <property type="match status" value="1"/>
</dbReference>
<dbReference type="PANTHER" id="PTHR11792:SF17">
    <property type="entry name" value="KURTZ ARRESTIN"/>
    <property type="match status" value="1"/>
</dbReference>
<dbReference type="GO" id="GO:0045494">
    <property type="term" value="P:photoreceptor cell maintenance"/>
    <property type="evidence" value="ECO:0007669"/>
    <property type="project" value="UniProtKB-ARBA"/>
</dbReference>
<protein>
    <submittedName>
        <fullName evidence="5">Arrestin_N domain-containing protein</fullName>
    </submittedName>
</protein>
<feature type="domain" description="Arrestin-like N-terminal" evidence="3">
    <location>
        <begin position="23"/>
        <end position="182"/>
    </location>
</feature>
<name>A0A1I8AW65_MELHA</name>
<dbReference type="GO" id="GO:0007165">
    <property type="term" value="P:signal transduction"/>
    <property type="evidence" value="ECO:0007669"/>
    <property type="project" value="InterPro"/>
</dbReference>
<dbReference type="InterPro" id="IPR014756">
    <property type="entry name" value="Ig_E-set"/>
</dbReference>
<comment type="similarity">
    <text evidence="1">Belongs to the arrestin family.</text>
</comment>
<dbReference type="InterPro" id="IPR017864">
    <property type="entry name" value="Arrestin_CS"/>
</dbReference>
<evidence type="ECO:0000256" key="1">
    <source>
        <dbReference type="ARBA" id="ARBA00005298"/>
    </source>
</evidence>
<reference evidence="5" key="1">
    <citation type="submission" date="2016-11" db="UniProtKB">
        <authorList>
            <consortium name="WormBaseParasite"/>
        </authorList>
    </citation>
    <scope>IDENTIFICATION</scope>
</reference>
<dbReference type="Proteomes" id="UP000095281">
    <property type="component" value="Unplaced"/>
</dbReference>
<dbReference type="AlphaFoldDB" id="A0A1I8AW65"/>
<dbReference type="OMA" id="LNCAFRY"/>
<dbReference type="InterPro" id="IPR014753">
    <property type="entry name" value="Arrestin_N"/>
</dbReference>
<accession>A0A1I8AW65</accession>
<dbReference type="GO" id="GO:0016060">
    <property type="term" value="P:negative regulation of phospholipase C-activating phototransduction signaling pathway"/>
    <property type="evidence" value="ECO:0007669"/>
    <property type="project" value="UniProtKB-ARBA"/>
</dbReference>
<dbReference type="PROSITE" id="PS00295">
    <property type="entry name" value="ARRESTINS"/>
    <property type="match status" value="1"/>
</dbReference>
<dbReference type="InterPro" id="IPR014752">
    <property type="entry name" value="Arrestin-like_C"/>
</dbReference>
<evidence type="ECO:0000313" key="5">
    <source>
        <dbReference type="WBParaSite" id="MhA1_Contig0.frz3.gene88"/>
    </source>
</evidence>
<dbReference type="InterPro" id="IPR011021">
    <property type="entry name" value="Arrestin-like_N"/>
</dbReference>
<evidence type="ECO:0000259" key="3">
    <source>
        <dbReference type="Pfam" id="PF00339"/>
    </source>
</evidence>
<dbReference type="GO" id="GO:0007608">
    <property type="term" value="P:sensory perception of smell"/>
    <property type="evidence" value="ECO:0007669"/>
    <property type="project" value="UniProtKB-ARBA"/>
</dbReference>
<evidence type="ECO:0000256" key="2">
    <source>
        <dbReference type="ARBA" id="ARBA00022606"/>
    </source>
</evidence>